<dbReference type="STRING" id="670386.D3B9C9"/>
<dbReference type="Pfam" id="PF05916">
    <property type="entry name" value="Sld5"/>
    <property type="match status" value="1"/>
</dbReference>
<evidence type="ECO:0000256" key="1">
    <source>
        <dbReference type="ARBA" id="ARBA00004123"/>
    </source>
</evidence>
<dbReference type="SUPFAM" id="SSF158573">
    <property type="entry name" value="GINS helical bundle-like"/>
    <property type="match status" value="1"/>
</dbReference>
<keyword evidence="7" id="KW-1185">Reference proteome</keyword>
<evidence type="ECO:0000256" key="2">
    <source>
        <dbReference type="ARBA" id="ARBA00006343"/>
    </source>
</evidence>
<organism evidence="6 7">
    <name type="scientific">Heterostelium pallidum (strain ATCC 26659 / Pp 5 / PN500)</name>
    <name type="common">Cellular slime mold</name>
    <name type="synonym">Polysphondylium pallidum</name>
    <dbReference type="NCBI Taxonomy" id="670386"/>
    <lineage>
        <taxon>Eukaryota</taxon>
        <taxon>Amoebozoa</taxon>
        <taxon>Evosea</taxon>
        <taxon>Eumycetozoa</taxon>
        <taxon>Dictyostelia</taxon>
        <taxon>Acytosteliales</taxon>
        <taxon>Acytosteliaceae</taxon>
        <taxon>Heterostelium</taxon>
    </lineage>
</organism>
<evidence type="ECO:0000259" key="5">
    <source>
        <dbReference type="Pfam" id="PF05916"/>
    </source>
</evidence>
<dbReference type="RefSeq" id="XP_020433958.1">
    <property type="nucleotide sequence ID" value="XM_020575969.1"/>
</dbReference>
<keyword evidence="3" id="KW-0235">DNA replication</keyword>
<evidence type="ECO:0000313" key="6">
    <source>
        <dbReference type="EMBL" id="EFA81841.1"/>
    </source>
</evidence>
<comment type="caution">
    <text evidence="6">The sequence shown here is derived from an EMBL/GenBank/DDBJ whole genome shotgun (WGS) entry which is preliminary data.</text>
</comment>
<dbReference type="FunCoup" id="D3B9C9">
    <property type="interactions" value="239"/>
</dbReference>
<sequence length="180" mass="21457">MYNEYFDIDRILSEEEMKQGDEVELPFWLAKVLNNNNIISNSPPVVFLDDYQNKILADPKVISMRKYPYYDVFGIKISMFFRDYELSKVLFKVFKQRLFHILVQSMHLRNTDVSKIQTDLTTQENFIFAMGYQSSADYDSWKDGRGDRITSSDKKYTQSKNRKEETLLKKRKRLNDTNND</sequence>
<dbReference type="GO" id="GO:1902975">
    <property type="term" value="P:mitotic DNA replication initiation"/>
    <property type="evidence" value="ECO:0007669"/>
    <property type="project" value="TreeGrafter"/>
</dbReference>
<dbReference type="InterPro" id="IPR010492">
    <property type="entry name" value="GINS_Psf3"/>
</dbReference>
<dbReference type="AlphaFoldDB" id="D3B9C9"/>
<dbReference type="EMBL" id="ADBJ01000022">
    <property type="protein sequence ID" value="EFA81841.1"/>
    <property type="molecule type" value="Genomic_DNA"/>
</dbReference>
<keyword evidence="4" id="KW-0539">Nucleus</keyword>
<dbReference type="InterPro" id="IPR021151">
    <property type="entry name" value="GINS_A"/>
</dbReference>
<evidence type="ECO:0000256" key="4">
    <source>
        <dbReference type="ARBA" id="ARBA00023242"/>
    </source>
</evidence>
<evidence type="ECO:0000313" key="7">
    <source>
        <dbReference type="Proteomes" id="UP000001396"/>
    </source>
</evidence>
<protein>
    <submittedName>
        <fullName evidence="6">GINS complex subunit 3</fullName>
    </submittedName>
</protein>
<dbReference type="SUPFAM" id="SSF160059">
    <property type="entry name" value="PriA/YqbF domain"/>
    <property type="match status" value="1"/>
</dbReference>
<feature type="domain" description="GINS subunit" evidence="5">
    <location>
        <begin position="49"/>
        <end position="141"/>
    </location>
</feature>
<dbReference type="InterPro" id="IPR038437">
    <property type="entry name" value="GINS_Psf3_sf"/>
</dbReference>
<dbReference type="GeneID" id="31360559"/>
<comment type="subcellular location">
    <subcellularLocation>
        <location evidence="1">Nucleus</location>
    </subcellularLocation>
</comment>
<name>D3B9C9_HETP5</name>
<accession>D3B9C9</accession>
<dbReference type="PANTHER" id="PTHR22768:SF0">
    <property type="entry name" value="DNA REPLICATION COMPLEX GINS PROTEIN PSF3"/>
    <property type="match status" value="1"/>
</dbReference>
<dbReference type="GO" id="GO:0000811">
    <property type="term" value="C:GINS complex"/>
    <property type="evidence" value="ECO:0007669"/>
    <property type="project" value="TreeGrafter"/>
</dbReference>
<evidence type="ECO:0000256" key="3">
    <source>
        <dbReference type="ARBA" id="ARBA00022705"/>
    </source>
</evidence>
<proteinExistence type="inferred from homology"/>
<dbReference type="PANTHER" id="PTHR22768">
    <property type="entry name" value="DNA REPLICATION COMPLEX GINS PROTEIN PSF3"/>
    <property type="match status" value="1"/>
</dbReference>
<gene>
    <name evidence="6" type="primary">gins3</name>
    <name evidence="6" type="ORF">PPL_05073</name>
</gene>
<dbReference type="Gene3D" id="1.20.58.2050">
    <property type="match status" value="1"/>
</dbReference>
<reference evidence="6 7" key="1">
    <citation type="journal article" date="2011" name="Genome Res.">
        <title>Phylogeny-wide analysis of social amoeba genomes highlights ancient origins for complex intercellular communication.</title>
        <authorList>
            <person name="Heidel A.J."/>
            <person name="Lawal H.M."/>
            <person name="Felder M."/>
            <person name="Schilde C."/>
            <person name="Helps N.R."/>
            <person name="Tunggal B."/>
            <person name="Rivero F."/>
            <person name="John U."/>
            <person name="Schleicher M."/>
            <person name="Eichinger L."/>
            <person name="Platzer M."/>
            <person name="Noegel A.A."/>
            <person name="Schaap P."/>
            <person name="Gloeckner G."/>
        </authorList>
    </citation>
    <scope>NUCLEOTIDE SEQUENCE [LARGE SCALE GENOMIC DNA]</scope>
    <source>
        <strain evidence="7">ATCC 26659 / Pp 5 / PN500</strain>
    </source>
</reference>
<dbReference type="Proteomes" id="UP000001396">
    <property type="component" value="Unassembled WGS sequence"/>
</dbReference>
<dbReference type="InParanoid" id="D3B9C9"/>
<comment type="similarity">
    <text evidence="2">Belongs to the GINS3/PSF3 family.</text>
</comment>
<dbReference type="CDD" id="cd11713">
    <property type="entry name" value="GINS_A_psf3"/>
    <property type="match status" value="1"/>
</dbReference>
<dbReference type="InterPro" id="IPR036224">
    <property type="entry name" value="GINS_bundle-like_dom_sf"/>
</dbReference>